<protein>
    <submittedName>
        <fullName evidence="2">Uncharacterized protein</fullName>
    </submittedName>
</protein>
<keyword evidence="1" id="KW-0472">Membrane</keyword>
<feature type="transmembrane region" description="Helical" evidence="1">
    <location>
        <begin position="236"/>
        <end position="257"/>
    </location>
</feature>
<comment type="caution">
    <text evidence="2">The sequence shown here is derived from an EMBL/GenBank/DDBJ whole genome shotgun (WGS) entry which is preliminary data.</text>
</comment>
<gene>
    <name evidence="2" type="ORF">ENSA7_53110</name>
</gene>
<dbReference type="EMBL" id="PVNL01000108">
    <property type="protein sequence ID" value="PRQ03234.1"/>
    <property type="molecule type" value="Genomic_DNA"/>
</dbReference>
<dbReference type="AlphaFoldDB" id="A0A2S9YDP7"/>
<dbReference type="OrthoDB" id="235490at2"/>
<dbReference type="Proteomes" id="UP000238823">
    <property type="component" value="Unassembled WGS sequence"/>
</dbReference>
<sequence>MPATSHRWLVSPSFDLGAFVVPGALALLLALGVGLQLEPREDDSLALWILGVVLVDVAHVWASLYRTYLDPAARQRHAQLLRWTPIVVFLLAFMAHAVSPRLFWGALAYVAVFHFIKQQEGFVILYLRAGGETGPRDRALAKLAVWASTAGPVIWWHTQLPRRFTWFLADDFIAGLPAVVGRVAVWAQVPILLVFLARRAQLAARGVGHPMVPILVALTALSWNLGIVWFNDGRVFTLTNVFIHGLPYLALVFITGGRELVTRRLPSSTTLAVTVAAFYGLLAVLAFAEETLWDRLVWHEHVSLFGHGQLELGELGLALCVALLSVPQATHYVLDRYIWRVGPQNPRLAEQLGLTKPT</sequence>
<feature type="transmembrane region" description="Helical" evidence="1">
    <location>
        <begin position="315"/>
        <end position="334"/>
    </location>
</feature>
<feature type="transmembrane region" description="Helical" evidence="1">
    <location>
        <begin position="80"/>
        <end position="98"/>
    </location>
</feature>
<name>A0A2S9YDP7_9BACT</name>
<feature type="transmembrane region" description="Helical" evidence="1">
    <location>
        <begin position="269"/>
        <end position="288"/>
    </location>
</feature>
<keyword evidence="1" id="KW-1133">Transmembrane helix</keyword>
<feature type="transmembrane region" description="Helical" evidence="1">
    <location>
        <begin position="209"/>
        <end position="230"/>
    </location>
</feature>
<feature type="transmembrane region" description="Helical" evidence="1">
    <location>
        <begin position="45"/>
        <end position="68"/>
    </location>
</feature>
<evidence type="ECO:0000313" key="3">
    <source>
        <dbReference type="Proteomes" id="UP000238823"/>
    </source>
</evidence>
<evidence type="ECO:0000256" key="1">
    <source>
        <dbReference type="SAM" id="Phobius"/>
    </source>
</evidence>
<evidence type="ECO:0000313" key="2">
    <source>
        <dbReference type="EMBL" id="PRQ03234.1"/>
    </source>
</evidence>
<feature type="transmembrane region" description="Helical" evidence="1">
    <location>
        <begin position="178"/>
        <end position="197"/>
    </location>
</feature>
<keyword evidence="1" id="KW-0812">Transmembrane</keyword>
<dbReference type="RefSeq" id="WP_106092199.1">
    <property type="nucleotide sequence ID" value="NZ_PVNL01000108.1"/>
</dbReference>
<organism evidence="2 3">
    <name type="scientific">Enhygromyxa salina</name>
    <dbReference type="NCBI Taxonomy" id="215803"/>
    <lineage>
        <taxon>Bacteria</taxon>
        <taxon>Pseudomonadati</taxon>
        <taxon>Myxococcota</taxon>
        <taxon>Polyangia</taxon>
        <taxon>Nannocystales</taxon>
        <taxon>Nannocystaceae</taxon>
        <taxon>Enhygromyxa</taxon>
    </lineage>
</organism>
<accession>A0A2S9YDP7</accession>
<reference evidence="2 3" key="1">
    <citation type="submission" date="2018-03" db="EMBL/GenBank/DDBJ databases">
        <title>Draft Genome Sequences of the Obligatory Marine Myxobacteria Enhygromyxa salina SWB007.</title>
        <authorList>
            <person name="Poehlein A."/>
            <person name="Moghaddam J.A."/>
            <person name="Harms H."/>
            <person name="Alanjari M."/>
            <person name="Koenig G.M."/>
            <person name="Daniel R."/>
            <person name="Schaeberle T.F."/>
        </authorList>
    </citation>
    <scope>NUCLEOTIDE SEQUENCE [LARGE SCALE GENOMIC DNA]</scope>
    <source>
        <strain evidence="2 3">SWB007</strain>
    </source>
</reference>
<feature type="transmembrane region" description="Helical" evidence="1">
    <location>
        <begin position="12"/>
        <end position="33"/>
    </location>
</feature>
<proteinExistence type="predicted"/>